<keyword evidence="2" id="KW-0472">Membrane</keyword>
<keyword evidence="2" id="KW-1133">Transmembrane helix</keyword>
<evidence type="ECO:0000256" key="2">
    <source>
        <dbReference type="SAM" id="Phobius"/>
    </source>
</evidence>
<feature type="transmembrane region" description="Helical" evidence="2">
    <location>
        <begin position="43"/>
        <end position="64"/>
    </location>
</feature>
<dbReference type="Proteomes" id="UP000576393">
    <property type="component" value="Unassembled WGS sequence"/>
</dbReference>
<dbReference type="RefSeq" id="WP_179818098.1">
    <property type="nucleotide sequence ID" value="NZ_JACCCO010000001.1"/>
</dbReference>
<gene>
    <name evidence="3" type="ORF">HDA43_000493</name>
</gene>
<feature type="transmembrane region" description="Helical" evidence="2">
    <location>
        <begin position="70"/>
        <end position="89"/>
    </location>
</feature>
<accession>A0A852UTA4</accession>
<keyword evidence="4" id="KW-1185">Reference proteome</keyword>
<proteinExistence type="predicted"/>
<dbReference type="AlphaFoldDB" id="A0A852UTA4"/>
<evidence type="ECO:0000313" key="4">
    <source>
        <dbReference type="Proteomes" id="UP000576393"/>
    </source>
</evidence>
<feature type="compositionally biased region" description="Basic and acidic residues" evidence="1">
    <location>
        <begin position="15"/>
        <end position="31"/>
    </location>
</feature>
<evidence type="ECO:0000313" key="3">
    <source>
        <dbReference type="EMBL" id="NYF38334.1"/>
    </source>
</evidence>
<dbReference type="EMBL" id="JACCCO010000001">
    <property type="protein sequence ID" value="NYF38334.1"/>
    <property type="molecule type" value="Genomic_DNA"/>
</dbReference>
<organism evidence="3 4">
    <name type="scientific">Streptosporangium sandarakinum</name>
    <dbReference type="NCBI Taxonomy" id="1260955"/>
    <lineage>
        <taxon>Bacteria</taxon>
        <taxon>Bacillati</taxon>
        <taxon>Actinomycetota</taxon>
        <taxon>Actinomycetes</taxon>
        <taxon>Streptosporangiales</taxon>
        <taxon>Streptosporangiaceae</taxon>
        <taxon>Streptosporangium</taxon>
    </lineage>
</organism>
<evidence type="ECO:0000256" key="1">
    <source>
        <dbReference type="SAM" id="MobiDB-lite"/>
    </source>
</evidence>
<feature type="region of interest" description="Disordered" evidence="1">
    <location>
        <begin position="1"/>
        <end position="37"/>
    </location>
</feature>
<name>A0A852UTA4_9ACTN</name>
<comment type="caution">
    <text evidence="3">The sequence shown here is derived from an EMBL/GenBank/DDBJ whole genome shotgun (WGS) entry which is preliminary data.</text>
</comment>
<reference evidence="3 4" key="1">
    <citation type="submission" date="2020-07" db="EMBL/GenBank/DDBJ databases">
        <title>Sequencing the genomes of 1000 actinobacteria strains.</title>
        <authorList>
            <person name="Klenk H.-P."/>
        </authorList>
    </citation>
    <scope>NUCLEOTIDE SEQUENCE [LARGE SCALE GENOMIC DNA]</scope>
    <source>
        <strain evidence="3 4">DSM 45763</strain>
    </source>
</reference>
<keyword evidence="2" id="KW-0812">Transmembrane</keyword>
<sequence length="104" mass="11119">MTSGHPGSRVGLIKRRGEMTEENQEGRDPRGRPTVPTTPRDVVYIRLASFALIPIVFLGMFGLATGTTGMIIAAVILAVIAIAFIVVGVRRQSRRPGSTTEEAG</sequence>
<protein>
    <submittedName>
        <fullName evidence="3">Uncharacterized protein</fullName>
    </submittedName>
</protein>